<dbReference type="Proteomes" id="UP001549320">
    <property type="component" value="Unassembled WGS sequence"/>
</dbReference>
<keyword evidence="1" id="KW-0472">Membrane</keyword>
<keyword evidence="3" id="KW-1185">Reference proteome</keyword>
<accession>A0ABV2QGU9</accession>
<evidence type="ECO:0000256" key="1">
    <source>
        <dbReference type="SAM" id="Phobius"/>
    </source>
</evidence>
<dbReference type="EMBL" id="JBEPSH010000016">
    <property type="protein sequence ID" value="MET4580280.1"/>
    <property type="molecule type" value="Genomic_DNA"/>
</dbReference>
<evidence type="ECO:0000313" key="3">
    <source>
        <dbReference type="Proteomes" id="UP001549320"/>
    </source>
</evidence>
<keyword evidence="1" id="KW-1133">Transmembrane helix</keyword>
<name>A0ABV2QGU9_9BURK</name>
<evidence type="ECO:0000313" key="2">
    <source>
        <dbReference type="EMBL" id="MET4580280.1"/>
    </source>
</evidence>
<comment type="caution">
    <text evidence="2">The sequence shown here is derived from an EMBL/GenBank/DDBJ whole genome shotgun (WGS) entry which is preliminary data.</text>
</comment>
<feature type="transmembrane region" description="Helical" evidence="1">
    <location>
        <begin position="23"/>
        <end position="43"/>
    </location>
</feature>
<organism evidence="2 3">
    <name type="scientific">Ottowia thiooxydans</name>
    <dbReference type="NCBI Taxonomy" id="219182"/>
    <lineage>
        <taxon>Bacteria</taxon>
        <taxon>Pseudomonadati</taxon>
        <taxon>Pseudomonadota</taxon>
        <taxon>Betaproteobacteria</taxon>
        <taxon>Burkholderiales</taxon>
        <taxon>Comamonadaceae</taxon>
        <taxon>Ottowia</taxon>
    </lineage>
</organism>
<sequence length="64" mass="7072">MIIALSTFATARYDNTQTGGLAVPIRSISFLQLTVFILMNIAVSPLNSPHMETFCNIFGFMPTF</sequence>
<proteinExistence type="predicted"/>
<reference evidence="2 3" key="1">
    <citation type="submission" date="2024-06" db="EMBL/GenBank/DDBJ databases">
        <title>Sorghum-associated microbial communities from plants grown in Nebraska, USA.</title>
        <authorList>
            <person name="Schachtman D."/>
        </authorList>
    </citation>
    <scope>NUCLEOTIDE SEQUENCE [LARGE SCALE GENOMIC DNA]</scope>
    <source>
        <strain evidence="2 3">2709</strain>
    </source>
</reference>
<gene>
    <name evidence="2" type="ORF">ABIE13_005420</name>
</gene>
<keyword evidence="1" id="KW-0812">Transmembrane</keyword>
<protein>
    <submittedName>
        <fullName evidence="2">Uncharacterized protein</fullName>
    </submittedName>
</protein>